<keyword evidence="4 8" id="KW-0812">Transmembrane</keyword>
<evidence type="ECO:0000256" key="6">
    <source>
        <dbReference type="ARBA" id="ARBA00023136"/>
    </source>
</evidence>
<dbReference type="GO" id="GO:0015344">
    <property type="term" value="F:siderophore uptake transmembrane transporter activity"/>
    <property type="evidence" value="ECO:0007669"/>
    <property type="project" value="TreeGrafter"/>
</dbReference>
<dbReference type="InterPro" id="IPR012910">
    <property type="entry name" value="Plug_dom"/>
</dbReference>
<evidence type="ECO:0000313" key="11">
    <source>
        <dbReference type="EMBL" id="AXY74281.1"/>
    </source>
</evidence>
<dbReference type="Proteomes" id="UP000263900">
    <property type="component" value="Chromosome"/>
</dbReference>
<dbReference type="AlphaFoldDB" id="A0A3B7MV13"/>
<dbReference type="RefSeq" id="WP_119050168.1">
    <property type="nucleotide sequence ID" value="NZ_CP032157.1"/>
</dbReference>
<evidence type="ECO:0000256" key="5">
    <source>
        <dbReference type="ARBA" id="ARBA00022729"/>
    </source>
</evidence>
<feature type="signal peptide" evidence="9">
    <location>
        <begin position="1"/>
        <end position="22"/>
    </location>
</feature>
<dbReference type="PANTHER" id="PTHR30069">
    <property type="entry name" value="TONB-DEPENDENT OUTER MEMBRANE RECEPTOR"/>
    <property type="match status" value="1"/>
</dbReference>
<feature type="domain" description="TonB-dependent receptor plug" evidence="10">
    <location>
        <begin position="60"/>
        <end position="164"/>
    </location>
</feature>
<keyword evidence="2 8" id="KW-0813">Transport</keyword>
<evidence type="ECO:0000256" key="3">
    <source>
        <dbReference type="ARBA" id="ARBA00022452"/>
    </source>
</evidence>
<dbReference type="Gene3D" id="2.40.170.20">
    <property type="entry name" value="TonB-dependent receptor, beta-barrel domain"/>
    <property type="match status" value="1"/>
</dbReference>
<dbReference type="GO" id="GO:0009279">
    <property type="term" value="C:cell outer membrane"/>
    <property type="evidence" value="ECO:0007669"/>
    <property type="project" value="UniProtKB-SubCell"/>
</dbReference>
<keyword evidence="3 8" id="KW-1134">Transmembrane beta strand</keyword>
<dbReference type="EMBL" id="CP032157">
    <property type="protein sequence ID" value="AXY74281.1"/>
    <property type="molecule type" value="Genomic_DNA"/>
</dbReference>
<keyword evidence="11" id="KW-0675">Receptor</keyword>
<evidence type="ECO:0000256" key="1">
    <source>
        <dbReference type="ARBA" id="ARBA00004571"/>
    </source>
</evidence>
<dbReference type="Gene3D" id="2.170.130.10">
    <property type="entry name" value="TonB-dependent receptor, plug domain"/>
    <property type="match status" value="1"/>
</dbReference>
<keyword evidence="12" id="KW-1185">Reference proteome</keyword>
<comment type="similarity">
    <text evidence="8">Belongs to the TonB-dependent receptor family.</text>
</comment>
<gene>
    <name evidence="11" type="ORF">D3H65_09970</name>
</gene>
<dbReference type="InterPro" id="IPR036942">
    <property type="entry name" value="Beta-barrel_TonB_sf"/>
</dbReference>
<evidence type="ECO:0000256" key="8">
    <source>
        <dbReference type="PROSITE-ProRule" id="PRU01360"/>
    </source>
</evidence>
<dbReference type="SUPFAM" id="SSF56935">
    <property type="entry name" value="Porins"/>
    <property type="match status" value="1"/>
</dbReference>
<dbReference type="OrthoDB" id="9812892at2"/>
<dbReference type="PANTHER" id="PTHR30069:SF29">
    <property type="entry name" value="HEMOGLOBIN AND HEMOGLOBIN-HAPTOGLOBIN-BINDING PROTEIN 1-RELATED"/>
    <property type="match status" value="1"/>
</dbReference>
<keyword evidence="5 9" id="KW-0732">Signal</keyword>
<reference evidence="11 12" key="1">
    <citation type="submission" date="2018-09" db="EMBL/GenBank/DDBJ databases">
        <title>Genome sequencing of strain 6GH32-13.</title>
        <authorList>
            <person name="Weon H.-Y."/>
            <person name="Heo J."/>
            <person name="Kwon S.-W."/>
        </authorList>
    </citation>
    <scope>NUCLEOTIDE SEQUENCE [LARGE SCALE GENOMIC DNA]</scope>
    <source>
        <strain evidence="11 12">5GH32-13</strain>
    </source>
</reference>
<evidence type="ECO:0000313" key="12">
    <source>
        <dbReference type="Proteomes" id="UP000263900"/>
    </source>
</evidence>
<protein>
    <submittedName>
        <fullName evidence="11">Cobalamin receptor protein</fullName>
    </submittedName>
</protein>
<dbReference type="PROSITE" id="PS52016">
    <property type="entry name" value="TONB_DEPENDENT_REC_3"/>
    <property type="match status" value="1"/>
</dbReference>
<organism evidence="11 12">
    <name type="scientific">Paraflavitalea soli</name>
    <dbReference type="NCBI Taxonomy" id="2315862"/>
    <lineage>
        <taxon>Bacteria</taxon>
        <taxon>Pseudomonadati</taxon>
        <taxon>Bacteroidota</taxon>
        <taxon>Chitinophagia</taxon>
        <taxon>Chitinophagales</taxon>
        <taxon>Chitinophagaceae</taxon>
        <taxon>Paraflavitalea</taxon>
    </lineage>
</organism>
<keyword evidence="7 8" id="KW-0998">Cell outer membrane</keyword>
<evidence type="ECO:0000256" key="7">
    <source>
        <dbReference type="ARBA" id="ARBA00023237"/>
    </source>
</evidence>
<feature type="chain" id="PRO_5017555631" evidence="9">
    <location>
        <begin position="23"/>
        <end position="719"/>
    </location>
</feature>
<comment type="subcellular location">
    <subcellularLocation>
        <location evidence="1 8">Cell outer membrane</location>
        <topology evidence="1 8">Multi-pass membrane protein</topology>
    </subcellularLocation>
</comment>
<name>A0A3B7MV13_9BACT</name>
<dbReference type="GO" id="GO:0044718">
    <property type="term" value="P:siderophore transmembrane transport"/>
    <property type="evidence" value="ECO:0007669"/>
    <property type="project" value="TreeGrafter"/>
</dbReference>
<dbReference type="InterPro" id="IPR037066">
    <property type="entry name" value="Plug_dom_sf"/>
</dbReference>
<sequence length="719" mass="81571">MNRLLPIIRILTALLCTQQGYAQSLPISPASDSTHLQDTVKKSAHELKAVQVSAASAGSLQQSTRAVTVIDAKKYYTRPATVLGLINQSPGVRVRQDGGLGSQADLSINGISGRQVKFFINGIPADFLGAGNRLNIIPVNAIDRIEVYKGVVPIELGSDALGGAVNIVTRQELSSYTDAMYSIGSFNTHKAAINTYRNIGHHLFIRAGGFYNYSDNNYTITADVPDQMGNPVPQKVKRFHDRYRDYQLNAEVGITQQKWADLFSVHGSFYLMDKDVQHNMVMTEPYGAITRQEHTWNAGLRYVKRQLLPRLNLSFFANAALIKEHFIDTSFNAWTWDGKVYERRIAYGEISSSRTNLLFTTQSLVGRLLLDFTADSSNKFSVSLTSSFFTRTGKDSLAEKYYGQNFYGHRVQMQKNTAGLAWQHAFARNITSVTSIKYNSYHANGFTIDNMVFNPAARSAQQWGWNESLKWDIDARWLLKLSYEYATRLPDEMEVFGDFSLVKANPSIQPENSHNLNLMARHNRPGKFSAGINSFFRLTDNIIFLQASPRSSQYQNLLKALSAGVEVEANYQFTPSLSIWANGTFQHIINKSKKENTGNIDDRYYNQRLPNKPFLFANSELQWTRNNLFKKDHTFQCWYGISYVNWFYLYWSNDGRRDTKATIPIQFVQRAGISYAIAHNRAAISAEVHNLSNSRVYDNFNVQLPGRAWNLKCRLFIDR</sequence>
<dbReference type="KEGG" id="pseg:D3H65_09970"/>
<accession>A0A3B7MV13</accession>
<evidence type="ECO:0000256" key="9">
    <source>
        <dbReference type="SAM" id="SignalP"/>
    </source>
</evidence>
<evidence type="ECO:0000256" key="4">
    <source>
        <dbReference type="ARBA" id="ARBA00022692"/>
    </source>
</evidence>
<dbReference type="InterPro" id="IPR039426">
    <property type="entry name" value="TonB-dep_rcpt-like"/>
</dbReference>
<evidence type="ECO:0000259" key="10">
    <source>
        <dbReference type="Pfam" id="PF07715"/>
    </source>
</evidence>
<keyword evidence="6 8" id="KW-0472">Membrane</keyword>
<dbReference type="Pfam" id="PF07715">
    <property type="entry name" value="Plug"/>
    <property type="match status" value="1"/>
</dbReference>
<proteinExistence type="inferred from homology"/>
<evidence type="ECO:0000256" key="2">
    <source>
        <dbReference type="ARBA" id="ARBA00022448"/>
    </source>
</evidence>